<keyword evidence="1" id="KW-1133">Transmembrane helix</keyword>
<dbReference type="EMBL" id="JBAWKB010000001">
    <property type="protein sequence ID" value="MFH6770683.1"/>
    <property type="molecule type" value="Genomic_DNA"/>
</dbReference>
<gene>
    <name evidence="2" type="ORF">V8G58_01965</name>
</gene>
<sequence>MSRILIRINKYRLIAISIGIIYLWFGVLKFFPELSPADALAKQTIHFLTLGFLPDQISILLLATIEVTIGAMLVFNIKIRVAITAALLHLLFTFVPLFFPDVSFSGGPFVLTLVGQYILKNIVIISALLFIYPLDEAALSRHNKRINAVSESLP</sequence>
<reference evidence="2 3" key="1">
    <citation type="submission" date="2024-02" db="EMBL/GenBank/DDBJ databases">
        <title>A Gaetbulibacter species isolated from tidal flats and genomic insights of their niches.</title>
        <authorList>
            <person name="Ye Y."/>
        </authorList>
    </citation>
    <scope>NUCLEOTIDE SEQUENCE [LARGE SCALE GENOMIC DNA]</scope>
    <source>
        <strain evidence="2 3">KYW382</strain>
    </source>
</reference>
<name>A0ABW7MY23_9FLAO</name>
<feature type="transmembrane region" description="Helical" evidence="1">
    <location>
        <begin position="57"/>
        <end position="75"/>
    </location>
</feature>
<organism evidence="2 3">
    <name type="scientific">Gaetbulibacter aestuarii</name>
    <dbReference type="NCBI Taxonomy" id="1502358"/>
    <lineage>
        <taxon>Bacteria</taxon>
        <taxon>Pseudomonadati</taxon>
        <taxon>Bacteroidota</taxon>
        <taxon>Flavobacteriia</taxon>
        <taxon>Flavobacteriales</taxon>
        <taxon>Flavobacteriaceae</taxon>
        <taxon>Gaetbulibacter</taxon>
    </lineage>
</organism>
<evidence type="ECO:0000313" key="3">
    <source>
        <dbReference type="Proteomes" id="UP001610100"/>
    </source>
</evidence>
<comment type="caution">
    <text evidence="2">The sequence shown here is derived from an EMBL/GenBank/DDBJ whole genome shotgun (WGS) entry which is preliminary data.</text>
</comment>
<evidence type="ECO:0000313" key="2">
    <source>
        <dbReference type="EMBL" id="MFH6770683.1"/>
    </source>
</evidence>
<feature type="transmembrane region" description="Helical" evidence="1">
    <location>
        <begin position="111"/>
        <end position="134"/>
    </location>
</feature>
<keyword evidence="3" id="KW-1185">Reference proteome</keyword>
<evidence type="ECO:0000256" key="1">
    <source>
        <dbReference type="SAM" id="Phobius"/>
    </source>
</evidence>
<keyword evidence="1" id="KW-0812">Transmembrane</keyword>
<feature type="transmembrane region" description="Helical" evidence="1">
    <location>
        <begin position="82"/>
        <end position="99"/>
    </location>
</feature>
<keyword evidence="1" id="KW-0472">Membrane</keyword>
<proteinExistence type="predicted"/>
<accession>A0ABW7MY23</accession>
<feature type="transmembrane region" description="Helical" evidence="1">
    <location>
        <begin position="12"/>
        <end position="31"/>
    </location>
</feature>
<protein>
    <submittedName>
        <fullName evidence="2">Doxx family protein</fullName>
    </submittedName>
</protein>
<dbReference type="RefSeq" id="WP_344739112.1">
    <property type="nucleotide sequence ID" value="NZ_BAABAY010000001.1"/>
</dbReference>
<dbReference type="Proteomes" id="UP001610100">
    <property type="component" value="Unassembled WGS sequence"/>
</dbReference>